<keyword evidence="2" id="KW-1185">Reference proteome</keyword>
<protein>
    <submittedName>
        <fullName evidence="1">Uncharacterized protein</fullName>
    </submittedName>
</protein>
<dbReference type="AlphaFoldDB" id="A0A9P8Q402"/>
<reference evidence="1" key="1">
    <citation type="journal article" date="2021" name="Open Biol.">
        <title>Shared evolutionary footprints suggest mitochondrial oxidative damage underlies multiple complex I losses in fungi.</title>
        <authorList>
            <person name="Schikora-Tamarit M.A."/>
            <person name="Marcet-Houben M."/>
            <person name="Nosek J."/>
            <person name="Gabaldon T."/>
        </authorList>
    </citation>
    <scope>NUCLEOTIDE SEQUENCE</scope>
    <source>
        <strain evidence="1">CBS2887</strain>
    </source>
</reference>
<sequence>MNESNKKHLCCCINLIGTGLETVTVVVRRGCGGRSSVGAGAWSLGLAVVLRTDSGLVDRIVLTMTVEVLTGVTVADGQGAILWLGLPGVGVSVRTVVDRVDGVLDRLGLGLKLASLGFHQGHLFHLMVLDTGGVLLELKHQLVVSLHLGVVQTVTHGTQPLHLGLVDGLDRQASGTGPGLVGEGVVVVSLVGQDQGDDDELVDLLQFVAVGLEQSRV</sequence>
<gene>
    <name evidence="1" type="ORF">WICPIJ_006678</name>
</gene>
<reference evidence="1" key="2">
    <citation type="submission" date="2021-01" db="EMBL/GenBank/DDBJ databases">
        <authorList>
            <person name="Schikora-Tamarit M.A."/>
        </authorList>
    </citation>
    <scope>NUCLEOTIDE SEQUENCE</scope>
    <source>
        <strain evidence="1">CBS2887</strain>
    </source>
</reference>
<dbReference type="Proteomes" id="UP000774326">
    <property type="component" value="Unassembled WGS sequence"/>
</dbReference>
<evidence type="ECO:0000313" key="2">
    <source>
        <dbReference type="Proteomes" id="UP000774326"/>
    </source>
</evidence>
<evidence type="ECO:0000313" key="1">
    <source>
        <dbReference type="EMBL" id="KAH3682364.1"/>
    </source>
</evidence>
<organism evidence="1 2">
    <name type="scientific">Wickerhamomyces pijperi</name>
    <name type="common">Yeast</name>
    <name type="synonym">Pichia pijperi</name>
    <dbReference type="NCBI Taxonomy" id="599730"/>
    <lineage>
        <taxon>Eukaryota</taxon>
        <taxon>Fungi</taxon>
        <taxon>Dikarya</taxon>
        <taxon>Ascomycota</taxon>
        <taxon>Saccharomycotina</taxon>
        <taxon>Saccharomycetes</taxon>
        <taxon>Phaffomycetales</taxon>
        <taxon>Wickerhamomycetaceae</taxon>
        <taxon>Wickerhamomyces</taxon>
    </lineage>
</organism>
<dbReference type="EMBL" id="JAEUBG010003758">
    <property type="protein sequence ID" value="KAH3682364.1"/>
    <property type="molecule type" value="Genomic_DNA"/>
</dbReference>
<comment type="caution">
    <text evidence="1">The sequence shown here is derived from an EMBL/GenBank/DDBJ whole genome shotgun (WGS) entry which is preliminary data.</text>
</comment>
<name>A0A9P8Q402_WICPI</name>
<accession>A0A9P8Q402</accession>
<proteinExistence type="predicted"/>